<feature type="transmembrane region" description="Helical" evidence="2">
    <location>
        <begin position="133"/>
        <end position="152"/>
    </location>
</feature>
<evidence type="ECO:0000256" key="2">
    <source>
        <dbReference type="SAM" id="Phobius"/>
    </source>
</evidence>
<keyword evidence="2" id="KW-0812">Transmembrane</keyword>
<keyword evidence="4" id="KW-1185">Reference proteome</keyword>
<dbReference type="PANTHER" id="PTHR24093">
    <property type="entry name" value="CATION TRANSPORTING ATPASE"/>
    <property type="match status" value="1"/>
</dbReference>
<name>A0AAW0KZC9_QUESU</name>
<evidence type="ECO:0000313" key="3">
    <source>
        <dbReference type="EMBL" id="KAK7844507.1"/>
    </source>
</evidence>
<dbReference type="PANTHER" id="PTHR24093:SF470">
    <property type="entry name" value="CALCIUM-TRANSPORTING ATPASE 12, PLASMA MEMBRANE-TYPE-LIKE"/>
    <property type="match status" value="1"/>
</dbReference>
<dbReference type="GO" id="GO:0005388">
    <property type="term" value="F:P-type calcium transporter activity"/>
    <property type="evidence" value="ECO:0007669"/>
    <property type="project" value="TreeGrafter"/>
</dbReference>
<keyword evidence="1" id="KW-0460">Magnesium</keyword>
<protein>
    <submittedName>
        <fullName evidence="3">Uncharacterized protein</fullName>
    </submittedName>
</protein>
<dbReference type="Gene3D" id="1.20.1110.10">
    <property type="entry name" value="Calcium-transporting ATPase, transmembrane domain"/>
    <property type="match status" value="1"/>
</dbReference>
<keyword evidence="2" id="KW-1133">Transmembrane helix</keyword>
<dbReference type="GO" id="GO:0005886">
    <property type="term" value="C:plasma membrane"/>
    <property type="evidence" value="ECO:0007669"/>
    <property type="project" value="TreeGrafter"/>
</dbReference>
<evidence type="ECO:0000256" key="1">
    <source>
        <dbReference type="ARBA" id="ARBA00022842"/>
    </source>
</evidence>
<evidence type="ECO:0000313" key="4">
    <source>
        <dbReference type="Proteomes" id="UP000237347"/>
    </source>
</evidence>
<gene>
    <name evidence="3" type="ORF">CFP56_010790</name>
</gene>
<reference evidence="3 4" key="1">
    <citation type="journal article" date="2018" name="Sci. Data">
        <title>The draft genome sequence of cork oak.</title>
        <authorList>
            <person name="Ramos A.M."/>
            <person name="Usie A."/>
            <person name="Barbosa P."/>
            <person name="Barros P.M."/>
            <person name="Capote T."/>
            <person name="Chaves I."/>
            <person name="Simoes F."/>
            <person name="Abreu I."/>
            <person name="Carrasquinho I."/>
            <person name="Faro C."/>
            <person name="Guimaraes J.B."/>
            <person name="Mendonca D."/>
            <person name="Nobrega F."/>
            <person name="Rodrigues L."/>
            <person name="Saibo N.J.M."/>
            <person name="Varela M.C."/>
            <person name="Egas C."/>
            <person name="Matos J."/>
            <person name="Miguel C.M."/>
            <person name="Oliveira M.M."/>
            <person name="Ricardo C.P."/>
            <person name="Goncalves S."/>
        </authorList>
    </citation>
    <scope>NUCLEOTIDE SEQUENCE [LARGE SCALE GENOMIC DNA]</scope>
    <source>
        <strain evidence="4">cv. HL8</strain>
    </source>
</reference>
<comment type="caution">
    <text evidence="3">The sequence shown here is derived from an EMBL/GenBank/DDBJ whole genome shotgun (WGS) entry which is preliminary data.</text>
</comment>
<accession>A0AAW0KZC9</accession>
<sequence>MVHIHPWLLRDLIKQFKAHTRTLSNFSCPAKLFDLITQARRSHQWCMLTDLLTLISVSHRCEPSSLVKQFHNSAVHFVSQSLAHELFYGAKVIDGEGRMLVASVGMNTRFGYPCPEKTPLPAQIYKVNKGTQIFGLSISILILVVLFLRFMLLKEDIKSSLPDLKEKPKAVKEIMDAIEKIVMKPNGRLVP</sequence>
<dbReference type="AlphaFoldDB" id="A0AAW0KZC9"/>
<keyword evidence="2" id="KW-0472">Membrane</keyword>
<dbReference type="Proteomes" id="UP000237347">
    <property type="component" value="Unassembled WGS sequence"/>
</dbReference>
<dbReference type="EMBL" id="PKMF04000184">
    <property type="protein sequence ID" value="KAK7844507.1"/>
    <property type="molecule type" value="Genomic_DNA"/>
</dbReference>
<organism evidence="3 4">
    <name type="scientific">Quercus suber</name>
    <name type="common">Cork oak</name>
    <dbReference type="NCBI Taxonomy" id="58331"/>
    <lineage>
        <taxon>Eukaryota</taxon>
        <taxon>Viridiplantae</taxon>
        <taxon>Streptophyta</taxon>
        <taxon>Embryophyta</taxon>
        <taxon>Tracheophyta</taxon>
        <taxon>Spermatophyta</taxon>
        <taxon>Magnoliopsida</taxon>
        <taxon>eudicotyledons</taxon>
        <taxon>Gunneridae</taxon>
        <taxon>Pentapetalae</taxon>
        <taxon>rosids</taxon>
        <taxon>fabids</taxon>
        <taxon>Fagales</taxon>
        <taxon>Fagaceae</taxon>
        <taxon>Quercus</taxon>
    </lineage>
</organism>
<proteinExistence type="predicted"/>